<name>A0A7R9EW62_9NEOP</name>
<dbReference type="GO" id="GO:0003006">
    <property type="term" value="P:developmental process involved in reproduction"/>
    <property type="evidence" value="ECO:0007669"/>
    <property type="project" value="UniProtKB-ARBA"/>
</dbReference>
<dbReference type="GO" id="GO:0003924">
    <property type="term" value="F:GTPase activity"/>
    <property type="evidence" value="ECO:0007669"/>
    <property type="project" value="InterPro"/>
</dbReference>
<dbReference type="InterPro" id="IPR003578">
    <property type="entry name" value="Small_GTPase_Rho"/>
</dbReference>
<dbReference type="GO" id="GO:0022412">
    <property type="term" value="P:cellular process involved in reproduction in multicellular organism"/>
    <property type="evidence" value="ECO:0007669"/>
    <property type="project" value="UniProtKB-ARBA"/>
</dbReference>
<sequence length="528" mass="60839">MLANIVPTFADRGYYFISTVNPLSANLSFLDRSCYSTQVVPHFAVGKTCLLISYTTNAFPGEYIPTVLETFDDDDDDDDDDGFPGVGPTCFLPEVLFRFIKRYISVLLVSLLLPKHERDFGTLANLTDSVDILSRKCLSTREIHAPPLFGCVEQWPPRLSDSAPTHPRNRQTDRQILLKFNNYIQHIISVARFDNYIQHIISVARFDNYIQHIISVARFDNYVQHIISVARFDNYIQHIITVVRFDNYIQHIISIARFDNYIQHIISVARFDNYIQHIITVVRFDNYIQHIITVVRFDNYIQHIISVARFDNYSANVMVDGKPINLGLWDTAGQEDYDRLRPLSYPQTWPHGLRRRSRVKTGISGFESQSSLDVFLICFSLVNPASFENVRAKVNILVLVGCIVFTITRFGGRSWLTRWLLLSQTAEDGKIEVRISWYPEVRHHCPSTPIILVGTKLDLREDKETIEKLKDKKLAPITYPQVTRQSHTPRKLRRTPFLTSSDRIKPRSGNWAVTIDCLKGAAIISVQW</sequence>
<dbReference type="EMBL" id="OD565530">
    <property type="protein sequence ID" value="CAD7442020.1"/>
    <property type="molecule type" value="Genomic_DNA"/>
</dbReference>
<protein>
    <submittedName>
        <fullName evidence="3">Uncharacterized protein</fullName>
    </submittedName>
</protein>
<evidence type="ECO:0000256" key="2">
    <source>
        <dbReference type="ARBA" id="ARBA00023134"/>
    </source>
</evidence>
<organism evidence="3">
    <name type="scientific">Timema bartmani</name>
    <dbReference type="NCBI Taxonomy" id="61472"/>
    <lineage>
        <taxon>Eukaryota</taxon>
        <taxon>Metazoa</taxon>
        <taxon>Ecdysozoa</taxon>
        <taxon>Arthropoda</taxon>
        <taxon>Hexapoda</taxon>
        <taxon>Insecta</taxon>
        <taxon>Pterygota</taxon>
        <taxon>Neoptera</taxon>
        <taxon>Polyneoptera</taxon>
        <taxon>Phasmatodea</taxon>
        <taxon>Timematodea</taxon>
        <taxon>Timematoidea</taxon>
        <taxon>Timematidae</taxon>
        <taxon>Timema</taxon>
    </lineage>
</organism>
<evidence type="ECO:0000313" key="3">
    <source>
        <dbReference type="EMBL" id="CAD7442020.1"/>
    </source>
</evidence>
<dbReference type="SUPFAM" id="SSF52540">
    <property type="entry name" value="P-loop containing nucleoside triphosphate hydrolases"/>
    <property type="match status" value="1"/>
</dbReference>
<dbReference type="SMART" id="SM00174">
    <property type="entry name" value="RHO"/>
    <property type="match status" value="1"/>
</dbReference>
<dbReference type="GO" id="GO:0035006">
    <property type="term" value="P:melanization defense response"/>
    <property type="evidence" value="ECO:0007669"/>
    <property type="project" value="UniProtKB-ARBA"/>
</dbReference>
<keyword evidence="1" id="KW-0547">Nucleotide-binding</keyword>
<dbReference type="Gene3D" id="3.40.50.300">
    <property type="entry name" value="P-loop containing nucleotide triphosphate hydrolases"/>
    <property type="match status" value="3"/>
</dbReference>
<dbReference type="GO" id="GO:0007264">
    <property type="term" value="P:small GTPase-mediated signal transduction"/>
    <property type="evidence" value="ECO:0007669"/>
    <property type="project" value="InterPro"/>
</dbReference>
<reference evidence="3" key="1">
    <citation type="submission" date="2020-11" db="EMBL/GenBank/DDBJ databases">
        <authorList>
            <person name="Tran Van P."/>
        </authorList>
    </citation>
    <scope>NUCLEOTIDE SEQUENCE</scope>
</reference>
<dbReference type="PANTHER" id="PTHR24072">
    <property type="entry name" value="RHO FAMILY GTPASE"/>
    <property type="match status" value="1"/>
</dbReference>
<dbReference type="Pfam" id="PF00071">
    <property type="entry name" value="Ras"/>
    <property type="match status" value="1"/>
</dbReference>
<accession>A0A7R9EW62</accession>
<evidence type="ECO:0000256" key="1">
    <source>
        <dbReference type="ARBA" id="ARBA00022741"/>
    </source>
</evidence>
<keyword evidence="2" id="KW-0342">GTP-binding</keyword>
<dbReference type="GO" id="GO:0005525">
    <property type="term" value="F:GTP binding"/>
    <property type="evidence" value="ECO:0007669"/>
    <property type="project" value="UniProtKB-KW"/>
</dbReference>
<gene>
    <name evidence="3" type="ORF">TBIB3V08_LOCUS4463</name>
</gene>
<dbReference type="GO" id="GO:0001667">
    <property type="term" value="P:ameboidal-type cell migration"/>
    <property type="evidence" value="ECO:0007669"/>
    <property type="project" value="UniProtKB-ARBA"/>
</dbReference>
<dbReference type="InterPro" id="IPR027417">
    <property type="entry name" value="P-loop_NTPase"/>
</dbReference>
<dbReference type="AlphaFoldDB" id="A0A7R9EW62"/>
<dbReference type="PROSITE" id="PS51420">
    <property type="entry name" value="RHO"/>
    <property type="match status" value="1"/>
</dbReference>
<dbReference type="InterPro" id="IPR001806">
    <property type="entry name" value="Small_GTPase"/>
</dbReference>
<proteinExistence type="predicted"/>
<dbReference type="GO" id="GO:0035099">
    <property type="term" value="P:hemocyte migration"/>
    <property type="evidence" value="ECO:0007669"/>
    <property type="project" value="UniProtKB-ARBA"/>
</dbReference>